<accession>A0A8D0WG26</accession>
<protein>
    <submittedName>
        <fullName evidence="2">Uncharacterized protein</fullName>
    </submittedName>
</protein>
<keyword evidence="1" id="KW-0732">Signal</keyword>
<proteinExistence type="predicted"/>
<organism evidence="2 3">
    <name type="scientific">Sus scrofa</name>
    <name type="common">Pig</name>
    <dbReference type="NCBI Taxonomy" id="9823"/>
    <lineage>
        <taxon>Eukaryota</taxon>
        <taxon>Metazoa</taxon>
        <taxon>Chordata</taxon>
        <taxon>Craniata</taxon>
        <taxon>Vertebrata</taxon>
        <taxon>Euteleostomi</taxon>
        <taxon>Mammalia</taxon>
        <taxon>Eutheria</taxon>
        <taxon>Laurasiatheria</taxon>
        <taxon>Artiodactyla</taxon>
        <taxon>Suina</taxon>
        <taxon>Suidae</taxon>
        <taxon>Sus</taxon>
    </lineage>
</organism>
<dbReference type="GO" id="GO:0042742">
    <property type="term" value="P:defense response to bacterium"/>
    <property type="evidence" value="ECO:0007669"/>
    <property type="project" value="InterPro"/>
</dbReference>
<dbReference type="InterPro" id="IPR038847">
    <property type="entry name" value="Granulysin-like"/>
</dbReference>
<name>A0A8D0WG26_PIG</name>
<evidence type="ECO:0000313" key="2">
    <source>
        <dbReference type="Ensembl" id="ENSSSCP00030020120.1"/>
    </source>
</evidence>
<evidence type="ECO:0000313" key="3">
    <source>
        <dbReference type="Proteomes" id="UP000694570"/>
    </source>
</evidence>
<feature type="signal peptide" evidence="1">
    <location>
        <begin position="1"/>
        <end position="21"/>
    </location>
</feature>
<dbReference type="PANTHER" id="PTHR15541">
    <property type="entry name" value="GRANULYSIN RELATED"/>
    <property type="match status" value="1"/>
</dbReference>
<sequence length="197" mass="20780">RGRIPALLHLLHLLHLGALLAERTDFSSPSALGDGSANALSFPGLAFSGLTPEHSALARAHPCDGEQFCQNLAPEDPQVLGWLPAHLPWSLSFLSSEAAPGGDQLLQREELGYFCESCRKIIQKLEDMVGPQPNEVRLGAGGAFCPLVGEMGRTRGPRAGAAPELLAGARVGGCLWAPLWSADGLQRILGTCDTLGL</sequence>
<feature type="chain" id="PRO_5034935864" evidence="1">
    <location>
        <begin position="22"/>
        <end position="197"/>
    </location>
</feature>
<evidence type="ECO:0000256" key="1">
    <source>
        <dbReference type="SAM" id="SignalP"/>
    </source>
</evidence>
<dbReference type="Proteomes" id="UP000694570">
    <property type="component" value="Unplaced"/>
</dbReference>
<dbReference type="Ensembl" id="ENSSSCT00030044761.1">
    <property type="protein sequence ID" value="ENSSSCP00030020120.1"/>
    <property type="gene ID" value="ENSSSCG00030032393.1"/>
</dbReference>
<dbReference type="AlphaFoldDB" id="A0A8D0WG26"/>
<dbReference type="PANTHER" id="PTHR15541:SF2">
    <property type="entry name" value="GRANULYSIN"/>
    <property type="match status" value="1"/>
</dbReference>
<reference evidence="2" key="1">
    <citation type="submission" date="2025-08" db="UniProtKB">
        <authorList>
            <consortium name="Ensembl"/>
        </authorList>
    </citation>
    <scope>IDENTIFICATION</scope>
</reference>